<reference evidence="6 7" key="1">
    <citation type="submission" date="2021-01" db="EMBL/GenBank/DDBJ databases">
        <title>Genome public.</title>
        <authorList>
            <person name="Liu C."/>
            <person name="Sun Q."/>
        </authorList>
    </citation>
    <scope>NUCLEOTIDE SEQUENCE [LARGE SCALE GENOMIC DNA]</scope>
    <source>
        <strain evidence="6 7">YIM B02515</strain>
    </source>
</reference>
<evidence type="ECO:0000313" key="7">
    <source>
        <dbReference type="Proteomes" id="UP000632377"/>
    </source>
</evidence>
<name>A0ABS1TC49_9CLOT</name>
<dbReference type="Pfam" id="PF12833">
    <property type="entry name" value="HTH_18"/>
    <property type="match status" value="1"/>
</dbReference>
<dbReference type="CDD" id="cd01949">
    <property type="entry name" value="GGDEF"/>
    <property type="match status" value="1"/>
</dbReference>
<dbReference type="InterPro" id="IPR009057">
    <property type="entry name" value="Homeodomain-like_sf"/>
</dbReference>
<comment type="caution">
    <text evidence="6">The sequence shown here is derived from an EMBL/GenBank/DDBJ whole genome shotgun (WGS) entry which is preliminary data.</text>
</comment>
<dbReference type="PANTHER" id="PTHR47504:SF5">
    <property type="entry name" value="RIGHT ORIGIN-BINDING PROTEIN"/>
    <property type="match status" value="1"/>
</dbReference>
<evidence type="ECO:0000313" key="6">
    <source>
        <dbReference type="EMBL" id="MBL4936947.1"/>
    </source>
</evidence>
<organism evidence="6 7">
    <name type="scientific">Clostridium rhizosphaerae</name>
    <dbReference type="NCBI Taxonomy" id="2803861"/>
    <lineage>
        <taxon>Bacteria</taxon>
        <taxon>Bacillati</taxon>
        <taxon>Bacillota</taxon>
        <taxon>Clostridia</taxon>
        <taxon>Eubacteriales</taxon>
        <taxon>Clostridiaceae</taxon>
        <taxon>Clostridium</taxon>
    </lineage>
</organism>
<dbReference type="Pfam" id="PF00990">
    <property type="entry name" value="GGDEF"/>
    <property type="match status" value="1"/>
</dbReference>
<feature type="domain" description="GGDEF" evidence="5">
    <location>
        <begin position="149"/>
        <end position="282"/>
    </location>
</feature>
<dbReference type="Gene3D" id="3.30.70.270">
    <property type="match status" value="1"/>
</dbReference>
<dbReference type="InterPro" id="IPR043128">
    <property type="entry name" value="Rev_trsase/Diguanyl_cyclase"/>
</dbReference>
<evidence type="ECO:0000256" key="2">
    <source>
        <dbReference type="ARBA" id="ARBA00023125"/>
    </source>
</evidence>
<evidence type="ECO:0000256" key="3">
    <source>
        <dbReference type="ARBA" id="ARBA00023163"/>
    </source>
</evidence>
<keyword evidence="3" id="KW-0804">Transcription</keyword>
<dbReference type="EMBL" id="JAESWC010000009">
    <property type="protein sequence ID" value="MBL4936947.1"/>
    <property type="molecule type" value="Genomic_DNA"/>
</dbReference>
<keyword evidence="2" id="KW-0238">DNA-binding</keyword>
<evidence type="ECO:0000259" key="4">
    <source>
        <dbReference type="PROSITE" id="PS01124"/>
    </source>
</evidence>
<dbReference type="RefSeq" id="WP_202749704.1">
    <property type="nucleotide sequence ID" value="NZ_JAESWC010000009.1"/>
</dbReference>
<dbReference type="PANTHER" id="PTHR47504">
    <property type="entry name" value="RIGHT ORIGIN-BINDING PROTEIN"/>
    <property type="match status" value="1"/>
</dbReference>
<dbReference type="InterPro" id="IPR018062">
    <property type="entry name" value="HTH_AraC-typ_CS"/>
</dbReference>
<feature type="domain" description="HTH araC/xylS-type" evidence="4">
    <location>
        <begin position="10"/>
        <end position="108"/>
    </location>
</feature>
<protein>
    <submittedName>
        <fullName evidence="6">Diguanylate cyclase</fullName>
    </submittedName>
</protein>
<keyword evidence="7" id="KW-1185">Reference proteome</keyword>
<dbReference type="Gene3D" id="1.10.10.60">
    <property type="entry name" value="Homeodomain-like"/>
    <property type="match status" value="2"/>
</dbReference>
<dbReference type="PROSITE" id="PS50887">
    <property type="entry name" value="GGDEF"/>
    <property type="match status" value="1"/>
</dbReference>
<dbReference type="InterPro" id="IPR050959">
    <property type="entry name" value="MarA-like"/>
</dbReference>
<sequence length="282" mass="32198">MEIQLIERIQSSIDFIEKNLYEKINLEDTAKAALMSLSSFYAVFSNILGTTVKDYIRKRRLSLSALELVDSNYTILDIALKYQYYSSEAYSRAFKKLYGLSPKDYRLRGIYIDIFSKITLNHINKIGGNVMINREMNRDVVINNINNSSNGFVLDIDIDHFDNINKNYGHEIGDKVLIEVPNRIRAVLENYNIKTEVTRINNDEFAVIIKNESKDLITKLSNDIIASAEPEFIFGETIVKLTLSIGISEFSFGSNNEEVIKNANEAMLNAKKNGRNQYSLSC</sequence>
<dbReference type="NCBIfam" id="TIGR00254">
    <property type="entry name" value="GGDEF"/>
    <property type="match status" value="1"/>
</dbReference>
<gene>
    <name evidence="6" type="ORF">JK636_14430</name>
</gene>
<dbReference type="PROSITE" id="PS00041">
    <property type="entry name" value="HTH_ARAC_FAMILY_1"/>
    <property type="match status" value="1"/>
</dbReference>
<dbReference type="InterPro" id="IPR029787">
    <property type="entry name" value="Nucleotide_cyclase"/>
</dbReference>
<keyword evidence="1" id="KW-0805">Transcription regulation</keyword>
<evidence type="ECO:0000256" key="1">
    <source>
        <dbReference type="ARBA" id="ARBA00023015"/>
    </source>
</evidence>
<dbReference type="InterPro" id="IPR000160">
    <property type="entry name" value="GGDEF_dom"/>
</dbReference>
<dbReference type="SUPFAM" id="SSF46689">
    <property type="entry name" value="Homeodomain-like"/>
    <property type="match status" value="2"/>
</dbReference>
<dbReference type="SMART" id="SM00267">
    <property type="entry name" value="GGDEF"/>
    <property type="match status" value="1"/>
</dbReference>
<accession>A0ABS1TC49</accession>
<dbReference type="Proteomes" id="UP000632377">
    <property type="component" value="Unassembled WGS sequence"/>
</dbReference>
<dbReference type="PROSITE" id="PS01124">
    <property type="entry name" value="HTH_ARAC_FAMILY_2"/>
    <property type="match status" value="1"/>
</dbReference>
<dbReference type="SUPFAM" id="SSF55073">
    <property type="entry name" value="Nucleotide cyclase"/>
    <property type="match status" value="1"/>
</dbReference>
<dbReference type="SMART" id="SM00342">
    <property type="entry name" value="HTH_ARAC"/>
    <property type="match status" value="1"/>
</dbReference>
<proteinExistence type="predicted"/>
<dbReference type="InterPro" id="IPR018060">
    <property type="entry name" value="HTH_AraC"/>
</dbReference>
<evidence type="ECO:0000259" key="5">
    <source>
        <dbReference type="PROSITE" id="PS50887"/>
    </source>
</evidence>